<dbReference type="PANTHER" id="PTHR31181:SF67">
    <property type="entry name" value="PROLAMIN-LIKE PROTEIN (DUF1278)"/>
    <property type="match status" value="1"/>
</dbReference>
<dbReference type="InterPro" id="IPR008502">
    <property type="entry name" value="Prolamin-like"/>
</dbReference>
<evidence type="ECO:0000313" key="4">
    <source>
        <dbReference type="Proteomes" id="UP000594261"/>
    </source>
</evidence>
<dbReference type="GO" id="GO:0009567">
    <property type="term" value="P:double fertilization forming a zygote and endosperm"/>
    <property type="evidence" value="ECO:0007669"/>
    <property type="project" value="TreeGrafter"/>
</dbReference>
<dbReference type="GO" id="GO:0031982">
    <property type="term" value="C:vesicle"/>
    <property type="evidence" value="ECO:0007669"/>
    <property type="project" value="TreeGrafter"/>
</dbReference>
<keyword evidence="1" id="KW-0732">Signal</keyword>
<organism evidence="3 4">
    <name type="scientific">Quercus lobata</name>
    <name type="common">Valley oak</name>
    <dbReference type="NCBI Taxonomy" id="97700"/>
    <lineage>
        <taxon>Eukaryota</taxon>
        <taxon>Viridiplantae</taxon>
        <taxon>Streptophyta</taxon>
        <taxon>Embryophyta</taxon>
        <taxon>Tracheophyta</taxon>
        <taxon>Spermatophyta</taxon>
        <taxon>Magnoliopsida</taxon>
        <taxon>eudicotyledons</taxon>
        <taxon>Gunneridae</taxon>
        <taxon>Pentapetalae</taxon>
        <taxon>rosids</taxon>
        <taxon>fabids</taxon>
        <taxon>Fagales</taxon>
        <taxon>Fagaceae</taxon>
        <taxon>Quercus</taxon>
    </lineage>
</organism>
<evidence type="ECO:0000259" key="2">
    <source>
        <dbReference type="Pfam" id="PF05617"/>
    </source>
</evidence>
<dbReference type="GO" id="GO:2000008">
    <property type="term" value="P:regulation of protein localization to cell surface"/>
    <property type="evidence" value="ECO:0007669"/>
    <property type="project" value="TreeGrafter"/>
</dbReference>
<dbReference type="EnsemblPlants" id="QL02p066142:mrna">
    <property type="protein sequence ID" value="QL02p066142:mrna"/>
    <property type="gene ID" value="QL02p066142"/>
</dbReference>
<dbReference type="GO" id="GO:0005576">
    <property type="term" value="C:extracellular region"/>
    <property type="evidence" value="ECO:0007669"/>
    <property type="project" value="TreeGrafter"/>
</dbReference>
<reference evidence="3" key="2">
    <citation type="submission" date="2021-01" db="UniProtKB">
        <authorList>
            <consortium name="EnsemblPlants"/>
        </authorList>
    </citation>
    <scope>IDENTIFICATION</scope>
</reference>
<evidence type="ECO:0000256" key="1">
    <source>
        <dbReference type="ARBA" id="ARBA00022729"/>
    </source>
</evidence>
<sequence>MPSCKLRKIACLNCSPPFTSSLHCSITLMLNHLKEMDRVGGAASAPSLMGADQITVSKLSEKMLLPFSGLSTGQLEQDIAKRWPSLKSIDGCIVEIHGPLSKGKFDVSGPVCCKAITNISDKCWPKMF</sequence>
<name>A0A7N2QZI6_QUELO</name>
<reference evidence="4" key="1">
    <citation type="journal article" date="2016" name="G3 (Bethesda)">
        <title>First Draft Assembly and Annotation of the Genome of a California Endemic Oak Quercus lobata Nee (Fagaceae).</title>
        <authorList>
            <person name="Sork V.L."/>
            <person name="Fitz-Gibbon S.T."/>
            <person name="Puiu D."/>
            <person name="Crepeau M."/>
            <person name="Gugger P.F."/>
            <person name="Sherman R."/>
            <person name="Stevens K."/>
            <person name="Langley C.H."/>
            <person name="Pellegrini M."/>
            <person name="Salzberg S.L."/>
        </authorList>
    </citation>
    <scope>NUCLEOTIDE SEQUENCE [LARGE SCALE GENOMIC DNA]</scope>
    <source>
        <strain evidence="4">cv. SW786</strain>
    </source>
</reference>
<dbReference type="Gramene" id="QL02p066142:mrna">
    <property type="protein sequence ID" value="QL02p066142:mrna"/>
    <property type="gene ID" value="QL02p066142"/>
</dbReference>
<protein>
    <recommendedName>
        <fullName evidence="2">Prolamin-like domain-containing protein</fullName>
    </recommendedName>
</protein>
<proteinExistence type="predicted"/>
<evidence type="ECO:0000313" key="3">
    <source>
        <dbReference type="EnsemblPlants" id="QL02p066142:mrna"/>
    </source>
</evidence>
<keyword evidence="4" id="KW-1185">Reference proteome</keyword>
<dbReference type="AlphaFoldDB" id="A0A7N2QZI6"/>
<dbReference type="Proteomes" id="UP000594261">
    <property type="component" value="Chromosome 2"/>
</dbReference>
<feature type="domain" description="Prolamin-like" evidence="2">
    <location>
        <begin position="83"/>
        <end position="128"/>
    </location>
</feature>
<dbReference type="InParanoid" id="A0A7N2QZI6"/>
<dbReference type="PANTHER" id="PTHR31181">
    <property type="entry name" value="EGG CELL-SECRETED PROTEIN 1.4"/>
    <property type="match status" value="1"/>
</dbReference>
<dbReference type="GO" id="GO:0080155">
    <property type="term" value="P:regulation of double fertilization forming a zygote and endosperm"/>
    <property type="evidence" value="ECO:0007669"/>
    <property type="project" value="TreeGrafter"/>
</dbReference>
<accession>A0A7N2QZI6</accession>
<dbReference type="Pfam" id="PF05617">
    <property type="entry name" value="Prolamin_like"/>
    <property type="match status" value="1"/>
</dbReference>